<dbReference type="PANTHER" id="PTHR31557">
    <property type="entry name" value="5C820-RELATED-RELATED"/>
    <property type="match status" value="1"/>
</dbReference>
<dbReference type="AlphaFoldDB" id="A0AAE8SXD7"/>
<reference evidence="2" key="1">
    <citation type="submission" date="2018-03" db="EMBL/GenBank/DDBJ databases">
        <authorList>
            <person name="Guldener U."/>
        </authorList>
    </citation>
    <scope>NUCLEOTIDE SEQUENCE</scope>
</reference>
<evidence type="ECO:0000313" key="2">
    <source>
        <dbReference type="EMBL" id="SPO04678.1"/>
    </source>
</evidence>
<feature type="domain" description="Up-regulated in Daf-2" evidence="1">
    <location>
        <begin position="2"/>
        <end position="183"/>
    </location>
</feature>
<name>A0AAE8SXD7_9PEZI</name>
<evidence type="ECO:0000313" key="3">
    <source>
        <dbReference type="Proteomes" id="UP001187682"/>
    </source>
</evidence>
<sequence>MTKRTATASVRNNTSEPLVAVSVVHKYSDNYKHEGAWGIIQPGELGEEPMEVEYNTGAFTTGRDWWVVTFYSPDMETLYYSDPANFRGIFDSLEEVAPDMISAAAGAIAGLAGSLSGPGAVGAAVAAAAAAKATTASLFNSEGTEGFKQHILREEDEDALTEIVINADRTITFKSNSGNSDTVTSSKPAKK</sequence>
<evidence type="ECO:0000259" key="1">
    <source>
        <dbReference type="Pfam" id="PF18457"/>
    </source>
</evidence>
<comment type="caution">
    <text evidence="2">The sequence shown here is derived from an EMBL/GenBank/DDBJ whole genome shotgun (WGS) entry which is preliminary data.</text>
</comment>
<dbReference type="EMBL" id="ONZQ02000010">
    <property type="protein sequence ID" value="SPO04678.1"/>
    <property type="molecule type" value="Genomic_DNA"/>
</dbReference>
<dbReference type="InterPro" id="IPR041157">
    <property type="entry name" value="PUD1/2"/>
</dbReference>
<dbReference type="Gene3D" id="2.60.40.3820">
    <property type="match status" value="2"/>
</dbReference>
<dbReference type="Proteomes" id="UP001187682">
    <property type="component" value="Unassembled WGS sequence"/>
</dbReference>
<protein>
    <recommendedName>
        <fullName evidence="1">Up-regulated in Daf-2 domain-containing protein</fullName>
    </recommendedName>
</protein>
<proteinExistence type="predicted"/>
<gene>
    <name evidence="2" type="ORF">DNG_07363</name>
</gene>
<keyword evidence="3" id="KW-1185">Reference proteome</keyword>
<dbReference type="Pfam" id="PF18457">
    <property type="entry name" value="PUD1_2"/>
    <property type="match status" value="1"/>
</dbReference>
<accession>A0AAE8SXD7</accession>
<organism evidence="2 3">
    <name type="scientific">Cephalotrichum gorgonifer</name>
    <dbReference type="NCBI Taxonomy" id="2041049"/>
    <lineage>
        <taxon>Eukaryota</taxon>
        <taxon>Fungi</taxon>
        <taxon>Dikarya</taxon>
        <taxon>Ascomycota</taxon>
        <taxon>Pezizomycotina</taxon>
        <taxon>Sordariomycetes</taxon>
        <taxon>Hypocreomycetidae</taxon>
        <taxon>Microascales</taxon>
        <taxon>Microascaceae</taxon>
        <taxon>Cephalotrichum</taxon>
    </lineage>
</organism>
<dbReference type="PANTHER" id="PTHR31557:SF0">
    <property type="entry name" value="5C820-RELATED"/>
    <property type="match status" value="1"/>
</dbReference>